<dbReference type="EMBL" id="WJIE01000009">
    <property type="protein sequence ID" value="MRG95754.1"/>
    <property type="molecule type" value="Genomic_DNA"/>
</dbReference>
<dbReference type="Gene3D" id="1.20.1250.20">
    <property type="entry name" value="MFS general substrate transporter like domains"/>
    <property type="match status" value="2"/>
</dbReference>
<name>A0A6N7Q0E4_9BACT</name>
<reference evidence="7 8" key="1">
    <citation type="submission" date="2019-10" db="EMBL/GenBank/DDBJ databases">
        <title>A soil myxobacterium in the family Polyangiaceae.</title>
        <authorList>
            <person name="Li Y."/>
            <person name="Wang J."/>
        </authorList>
    </citation>
    <scope>NUCLEOTIDE SEQUENCE [LARGE SCALE GENOMIC DNA]</scope>
    <source>
        <strain evidence="7 8">DSM 14734</strain>
    </source>
</reference>
<evidence type="ECO:0000256" key="1">
    <source>
        <dbReference type="ARBA" id="ARBA00022692"/>
    </source>
</evidence>
<feature type="transmembrane region" description="Helical" evidence="5">
    <location>
        <begin position="280"/>
        <end position="297"/>
    </location>
</feature>
<sequence length="416" mass="44432">MSHVTPPLRRLYGTTLPFGIACGISIGLTAVYLNKVGYTKAQIGDLAVFFGAGLVLFALPVGAIIRRFSAERVLAASLLGYACCLVAFPFAPSFASVAAVRFVDGLFTIGIWVSSETVLLAQAKKEHKAYLTSLYAIWLASGYVAGPLMATGMAYFVPATVSFSVAALFALAAGIYVSLRMPPAPPVEGASAEDENSQEKASELSAATILWRIKTSCFASFSYGYFQAAVVIFLPLYLIESKGVPENNTIVLTGLFCLGMMVFSNIAGRIADRVGHLRSVRVLSVIGLACVLGFVYVDNYWLMLAIVFGTGGSFASMSPVALALTGVIVEPRDYSRANAIYNMFYAAGILTGPLVASRIFQRFGGITMLYHHVAMWAAFVLFTVVFMYDDPAARRKRDAKDQVDPDPTGLPGGAAG</sequence>
<proteinExistence type="predicted"/>
<dbReference type="PANTHER" id="PTHR23521">
    <property type="entry name" value="TRANSPORTER MFS SUPERFAMILY"/>
    <property type="match status" value="1"/>
</dbReference>
<evidence type="ECO:0000256" key="3">
    <source>
        <dbReference type="ARBA" id="ARBA00023136"/>
    </source>
</evidence>
<dbReference type="SUPFAM" id="SSF103473">
    <property type="entry name" value="MFS general substrate transporter"/>
    <property type="match status" value="1"/>
</dbReference>
<dbReference type="Proteomes" id="UP000440224">
    <property type="component" value="Unassembled WGS sequence"/>
</dbReference>
<evidence type="ECO:0000313" key="8">
    <source>
        <dbReference type="Proteomes" id="UP000440224"/>
    </source>
</evidence>
<feature type="transmembrane region" description="Helical" evidence="5">
    <location>
        <begin position="339"/>
        <end position="356"/>
    </location>
</feature>
<dbReference type="PROSITE" id="PS50850">
    <property type="entry name" value="MFS"/>
    <property type="match status" value="1"/>
</dbReference>
<evidence type="ECO:0000259" key="6">
    <source>
        <dbReference type="PROSITE" id="PS50850"/>
    </source>
</evidence>
<feature type="transmembrane region" description="Helical" evidence="5">
    <location>
        <begin position="133"/>
        <end position="155"/>
    </location>
</feature>
<gene>
    <name evidence="7" type="ORF">GF068_28125</name>
</gene>
<feature type="region of interest" description="Disordered" evidence="4">
    <location>
        <begin position="397"/>
        <end position="416"/>
    </location>
</feature>
<dbReference type="PANTHER" id="PTHR23521:SF2">
    <property type="entry name" value="TRANSPORTER MFS SUPERFAMILY"/>
    <property type="match status" value="1"/>
</dbReference>
<feature type="domain" description="Major facilitator superfamily (MFS) profile" evidence="6">
    <location>
        <begin position="1"/>
        <end position="392"/>
    </location>
</feature>
<feature type="transmembrane region" description="Helical" evidence="5">
    <location>
        <begin position="161"/>
        <end position="179"/>
    </location>
</feature>
<dbReference type="Pfam" id="PF07690">
    <property type="entry name" value="MFS_1"/>
    <property type="match status" value="1"/>
</dbReference>
<accession>A0A6N7Q0E4</accession>
<dbReference type="InterPro" id="IPR036259">
    <property type="entry name" value="MFS_trans_sf"/>
</dbReference>
<feature type="transmembrane region" description="Helical" evidence="5">
    <location>
        <begin position="73"/>
        <end position="92"/>
    </location>
</feature>
<keyword evidence="2 5" id="KW-1133">Transmembrane helix</keyword>
<dbReference type="InterPro" id="IPR011701">
    <property type="entry name" value="MFS"/>
</dbReference>
<keyword evidence="3 5" id="KW-0472">Membrane</keyword>
<keyword evidence="8" id="KW-1185">Reference proteome</keyword>
<protein>
    <submittedName>
        <fullName evidence="7">MFS transporter</fullName>
    </submittedName>
</protein>
<evidence type="ECO:0000256" key="5">
    <source>
        <dbReference type="SAM" id="Phobius"/>
    </source>
</evidence>
<evidence type="ECO:0000256" key="2">
    <source>
        <dbReference type="ARBA" id="ARBA00022989"/>
    </source>
</evidence>
<evidence type="ECO:0000313" key="7">
    <source>
        <dbReference type="EMBL" id="MRG95754.1"/>
    </source>
</evidence>
<feature type="transmembrane region" description="Helical" evidence="5">
    <location>
        <begin position="98"/>
        <end position="121"/>
    </location>
</feature>
<feature type="transmembrane region" description="Helical" evidence="5">
    <location>
        <begin position="46"/>
        <end position="66"/>
    </location>
</feature>
<dbReference type="AlphaFoldDB" id="A0A6N7Q0E4"/>
<feature type="transmembrane region" description="Helical" evidence="5">
    <location>
        <begin position="303"/>
        <end position="327"/>
    </location>
</feature>
<feature type="transmembrane region" description="Helical" evidence="5">
    <location>
        <begin position="368"/>
        <end position="388"/>
    </location>
</feature>
<comment type="caution">
    <text evidence="7">The sequence shown here is derived from an EMBL/GenBank/DDBJ whole genome shotgun (WGS) entry which is preliminary data.</text>
</comment>
<keyword evidence="1 5" id="KW-0812">Transmembrane</keyword>
<evidence type="ECO:0000256" key="4">
    <source>
        <dbReference type="SAM" id="MobiDB-lite"/>
    </source>
</evidence>
<dbReference type="GO" id="GO:0005886">
    <property type="term" value="C:plasma membrane"/>
    <property type="evidence" value="ECO:0007669"/>
    <property type="project" value="TreeGrafter"/>
</dbReference>
<dbReference type="RefSeq" id="WP_338046601.1">
    <property type="nucleotide sequence ID" value="NZ_WJIE01000009.1"/>
</dbReference>
<dbReference type="InterPro" id="IPR020846">
    <property type="entry name" value="MFS_dom"/>
</dbReference>
<feature type="transmembrane region" description="Helical" evidence="5">
    <location>
        <begin position="250"/>
        <end position="268"/>
    </location>
</feature>
<dbReference type="GO" id="GO:0022857">
    <property type="term" value="F:transmembrane transporter activity"/>
    <property type="evidence" value="ECO:0007669"/>
    <property type="project" value="InterPro"/>
</dbReference>
<feature type="transmembrane region" description="Helical" evidence="5">
    <location>
        <begin position="218"/>
        <end position="238"/>
    </location>
</feature>
<feature type="transmembrane region" description="Helical" evidence="5">
    <location>
        <begin position="12"/>
        <end position="34"/>
    </location>
</feature>
<organism evidence="7 8">
    <name type="scientific">Polyangium spumosum</name>
    <dbReference type="NCBI Taxonomy" id="889282"/>
    <lineage>
        <taxon>Bacteria</taxon>
        <taxon>Pseudomonadati</taxon>
        <taxon>Myxococcota</taxon>
        <taxon>Polyangia</taxon>
        <taxon>Polyangiales</taxon>
        <taxon>Polyangiaceae</taxon>
        <taxon>Polyangium</taxon>
    </lineage>
</organism>